<comment type="caution">
    <text evidence="9">The sequence shown here is derived from an EMBL/GenBank/DDBJ whole genome shotgun (WGS) entry which is preliminary data.</text>
</comment>
<dbReference type="Pfam" id="PF16916">
    <property type="entry name" value="ZT_dimer"/>
    <property type="match status" value="1"/>
</dbReference>
<keyword evidence="3 6" id="KW-0812">Transmembrane</keyword>
<feature type="transmembrane region" description="Helical" evidence="6">
    <location>
        <begin position="80"/>
        <end position="100"/>
    </location>
</feature>
<proteinExistence type="predicted"/>
<feature type="transmembrane region" description="Helical" evidence="6">
    <location>
        <begin position="120"/>
        <end position="144"/>
    </location>
</feature>
<feature type="transmembrane region" description="Helical" evidence="6">
    <location>
        <begin position="197"/>
        <end position="219"/>
    </location>
</feature>
<feature type="transmembrane region" description="Helical" evidence="6">
    <location>
        <begin position="165"/>
        <end position="191"/>
    </location>
</feature>
<dbReference type="Pfam" id="PF01545">
    <property type="entry name" value="Cation_efflux"/>
    <property type="match status" value="1"/>
</dbReference>
<dbReference type="SUPFAM" id="SSF161111">
    <property type="entry name" value="Cation efflux protein transmembrane domain-like"/>
    <property type="match status" value="1"/>
</dbReference>
<protein>
    <submittedName>
        <fullName evidence="9">Uncharacterized protein</fullName>
    </submittedName>
</protein>
<dbReference type="InterPro" id="IPR002524">
    <property type="entry name" value="Cation_efflux"/>
</dbReference>
<gene>
    <name evidence="9" type="ORF">LCGC14_1557320</name>
</gene>
<keyword evidence="5 6" id="KW-0472">Membrane</keyword>
<accession>A0A0F9J9K0</accession>
<dbReference type="Gene3D" id="3.30.70.1350">
    <property type="entry name" value="Cation efflux protein, cytoplasmic domain"/>
    <property type="match status" value="1"/>
</dbReference>
<keyword evidence="4 6" id="KW-1133">Transmembrane helix</keyword>
<dbReference type="InterPro" id="IPR040177">
    <property type="entry name" value="SLC30A9"/>
</dbReference>
<feature type="transmembrane region" description="Helical" evidence="6">
    <location>
        <begin position="12"/>
        <end position="33"/>
    </location>
</feature>
<dbReference type="PANTHER" id="PTHR13414">
    <property type="entry name" value="HUEL-CATION TRANSPORTER"/>
    <property type="match status" value="1"/>
</dbReference>
<dbReference type="PANTHER" id="PTHR13414:SF9">
    <property type="entry name" value="PROTON-COUPLED ZINC ANTIPORTER SLC30A9, MITOCHONDRIAL"/>
    <property type="match status" value="1"/>
</dbReference>
<evidence type="ECO:0000256" key="5">
    <source>
        <dbReference type="ARBA" id="ARBA00023136"/>
    </source>
</evidence>
<feature type="domain" description="Cation efflux protein transmembrane" evidence="7">
    <location>
        <begin position="13"/>
        <end position="226"/>
    </location>
</feature>
<dbReference type="GO" id="GO:0008324">
    <property type="term" value="F:monoatomic cation transmembrane transporter activity"/>
    <property type="evidence" value="ECO:0007669"/>
    <property type="project" value="InterPro"/>
</dbReference>
<evidence type="ECO:0000256" key="3">
    <source>
        <dbReference type="ARBA" id="ARBA00022692"/>
    </source>
</evidence>
<reference evidence="9" key="1">
    <citation type="journal article" date="2015" name="Nature">
        <title>Complex archaea that bridge the gap between prokaryotes and eukaryotes.</title>
        <authorList>
            <person name="Spang A."/>
            <person name="Saw J.H."/>
            <person name="Jorgensen S.L."/>
            <person name="Zaremba-Niedzwiedzka K."/>
            <person name="Martijn J."/>
            <person name="Lind A.E."/>
            <person name="van Eijk R."/>
            <person name="Schleper C."/>
            <person name="Guy L."/>
            <person name="Ettema T.J."/>
        </authorList>
    </citation>
    <scope>NUCLEOTIDE SEQUENCE</scope>
</reference>
<dbReference type="SUPFAM" id="SSF160240">
    <property type="entry name" value="Cation efflux protein cytoplasmic domain-like"/>
    <property type="match status" value="1"/>
</dbReference>
<dbReference type="InterPro" id="IPR027470">
    <property type="entry name" value="Cation_efflux_CTD"/>
</dbReference>
<evidence type="ECO:0000259" key="7">
    <source>
        <dbReference type="Pfam" id="PF01545"/>
    </source>
</evidence>
<keyword evidence="2" id="KW-0813">Transport</keyword>
<organism evidence="9">
    <name type="scientific">marine sediment metagenome</name>
    <dbReference type="NCBI Taxonomy" id="412755"/>
    <lineage>
        <taxon>unclassified sequences</taxon>
        <taxon>metagenomes</taxon>
        <taxon>ecological metagenomes</taxon>
    </lineage>
</organism>
<feature type="domain" description="Cation efflux protein cytoplasmic" evidence="8">
    <location>
        <begin position="232"/>
        <end position="307"/>
    </location>
</feature>
<dbReference type="NCBIfam" id="TIGR01297">
    <property type="entry name" value="CDF"/>
    <property type="match status" value="1"/>
</dbReference>
<dbReference type="EMBL" id="LAZR01011988">
    <property type="protein sequence ID" value="KKM48780.1"/>
    <property type="molecule type" value="Genomic_DNA"/>
</dbReference>
<evidence type="ECO:0000256" key="6">
    <source>
        <dbReference type="SAM" id="Phobius"/>
    </source>
</evidence>
<evidence type="ECO:0000259" key="8">
    <source>
        <dbReference type="Pfam" id="PF16916"/>
    </source>
</evidence>
<evidence type="ECO:0000313" key="9">
    <source>
        <dbReference type="EMBL" id="KKM48780.1"/>
    </source>
</evidence>
<dbReference type="GO" id="GO:0016020">
    <property type="term" value="C:membrane"/>
    <property type="evidence" value="ECO:0007669"/>
    <property type="project" value="UniProtKB-SubCell"/>
</dbReference>
<dbReference type="AlphaFoldDB" id="A0A0F9J9K0"/>
<dbReference type="InterPro" id="IPR027469">
    <property type="entry name" value="Cation_efflux_TMD_sf"/>
</dbReference>
<sequence length="322" mass="35340">MASEQKHSPKLMVLAAFVGNGLIMIMKFVVGLLSGSAAMLAEAVHSLADTFNQVFLLISLKLGEKPADEEHPYGHGKERFFWAFLTAVIIFFVGAFFSIFEGVKKLFESGHASSEAHLLLSLIILGIAFIFEAGSLSVAVYEVRHTMKIAKKKRFREFIANTKDLTLKTVIFEDGAALVGLIVAAVGLYLTMITGSAIYDGLASIVIGLVLAVVAIYLAKESRELLIGHSASREDMNTIYAACISEPEVEQIVDLSTMHLGPDEILLTAHLQIHAALSSKQQVDLIDRIEKKVRIKCPKVKRIFIEPEFAEHEEKVLTGNKV</sequence>
<evidence type="ECO:0000256" key="2">
    <source>
        <dbReference type="ARBA" id="ARBA00022448"/>
    </source>
</evidence>
<name>A0A0F9J9K0_9ZZZZ</name>
<dbReference type="InterPro" id="IPR058533">
    <property type="entry name" value="Cation_efflux_TM"/>
</dbReference>
<dbReference type="Gene3D" id="1.20.1510.10">
    <property type="entry name" value="Cation efflux protein transmembrane domain"/>
    <property type="match status" value="1"/>
</dbReference>
<evidence type="ECO:0000256" key="1">
    <source>
        <dbReference type="ARBA" id="ARBA00004141"/>
    </source>
</evidence>
<evidence type="ECO:0000256" key="4">
    <source>
        <dbReference type="ARBA" id="ARBA00022989"/>
    </source>
</evidence>
<dbReference type="GO" id="GO:0006829">
    <property type="term" value="P:zinc ion transport"/>
    <property type="evidence" value="ECO:0007669"/>
    <property type="project" value="InterPro"/>
</dbReference>
<comment type="subcellular location">
    <subcellularLocation>
        <location evidence="1">Membrane</location>
        <topology evidence="1">Multi-pass membrane protein</topology>
    </subcellularLocation>
</comment>
<dbReference type="InterPro" id="IPR036837">
    <property type="entry name" value="Cation_efflux_CTD_sf"/>
</dbReference>